<gene>
    <name evidence="7" type="ORF">ZEAMMB73_Zm00001d020160</name>
</gene>
<evidence type="ECO:0000259" key="5">
    <source>
        <dbReference type="PROSITE" id="PS51792"/>
    </source>
</evidence>
<evidence type="ECO:0000256" key="1">
    <source>
        <dbReference type="ARBA" id="ARBA00005613"/>
    </source>
</evidence>
<dbReference type="PaxDb" id="4577-GRMZM2G069085_P02"/>
<dbReference type="Pfam" id="PF03226">
    <property type="entry name" value="Yippee-Mis18"/>
    <property type="match status" value="1"/>
</dbReference>
<reference evidence="7" key="2">
    <citation type="submission" date="2015-12" db="EMBL/GenBank/DDBJ databases">
        <title>Update maize B73 reference genome by single molecule sequencing technologies.</title>
        <authorList>
            <consortium name="Maize Genome Sequencing Project"/>
            <person name="Ware D."/>
        </authorList>
    </citation>
    <scope>NUCLEOTIDE SEQUENCE [LARGE SCALE GENOMIC DNA]</scope>
    <source>
        <tissue evidence="7">Seedling</tissue>
    </source>
</reference>
<protein>
    <recommendedName>
        <fullName evidence="4">Protein yippee-like</fullName>
    </recommendedName>
</protein>
<keyword evidence="2" id="KW-0479">Metal-binding</keyword>
<proteinExistence type="evidence at transcript level"/>
<name>B6U591_MAIZE</name>
<dbReference type="InterPro" id="IPR034751">
    <property type="entry name" value="Yippee"/>
</dbReference>
<reference evidence="6" key="1">
    <citation type="journal article" date="2009" name="Plant Mol. Biol.">
        <title>Insights into corn genes derived from large-scale cDNA sequencing.</title>
        <authorList>
            <person name="Alexandrov N.N."/>
            <person name="Brover V.V."/>
            <person name="Freidin S."/>
            <person name="Troukhan M.E."/>
            <person name="Tatarinova T.V."/>
            <person name="Zhang H."/>
            <person name="Swaller T.J."/>
            <person name="Lu Y.P."/>
            <person name="Bouck J."/>
            <person name="Flavell R.B."/>
            <person name="Feldmann K.A."/>
        </authorList>
    </citation>
    <scope>NUCLEOTIDE SEQUENCE</scope>
</reference>
<evidence type="ECO:0000313" key="7">
    <source>
        <dbReference type="EMBL" id="ONM54388.1"/>
    </source>
</evidence>
<comment type="similarity">
    <text evidence="1 4">Belongs to the yippee family.</text>
</comment>
<dbReference type="eggNOG" id="KOG3399">
    <property type="taxonomic scope" value="Eukaryota"/>
</dbReference>
<dbReference type="ExpressionAtlas" id="B6U591">
    <property type="expression patterns" value="baseline and differential"/>
</dbReference>
<dbReference type="GO" id="GO:0046872">
    <property type="term" value="F:metal ion binding"/>
    <property type="evidence" value="ECO:0007669"/>
    <property type="project" value="UniProtKB-KW"/>
</dbReference>
<dbReference type="AlphaFoldDB" id="B6U591"/>
<feature type="domain" description="Yippee" evidence="5">
    <location>
        <begin position="8"/>
        <end position="105"/>
    </location>
</feature>
<keyword evidence="3" id="KW-0862">Zinc</keyword>
<dbReference type="KEGG" id="zma:100285471"/>
<evidence type="ECO:0000313" key="6">
    <source>
        <dbReference type="EMBL" id="ACG44524.1"/>
    </source>
</evidence>
<evidence type="ECO:0000256" key="3">
    <source>
        <dbReference type="ARBA" id="ARBA00022833"/>
    </source>
</evidence>
<dbReference type="PROSITE" id="PS51792">
    <property type="entry name" value="YIPPEE"/>
    <property type="match status" value="1"/>
</dbReference>
<accession>B6U591</accession>
<dbReference type="OMA" id="HLAFKGH"/>
<dbReference type="IntAct" id="B6U591">
    <property type="interactions" value="2"/>
</dbReference>
<dbReference type="HOGENOM" id="CLU_043857_5_2_1"/>
<dbReference type="EMBL" id="CM007650">
    <property type="protein sequence ID" value="ONM54388.1"/>
    <property type="molecule type" value="Genomic_DNA"/>
</dbReference>
<dbReference type="OrthoDB" id="6407410at2759"/>
<sequence>MAELVGPRVYSCCNCRNNVCLHDDILSKAFQGRYSRAFMFSHAMNVVVGAKEDRQLTIGLHKVADIYCSDCREVLGWKYERAYEETQKYKESSYLRSQRLSKKTGSVQIVTQQTFW</sequence>
<dbReference type="InParanoid" id="B6U591"/>
<evidence type="ECO:0000256" key="2">
    <source>
        <dbReference type="ARBA" id="ARBA00022723"/>
    </source>
</evidence>
<dbReference type="STRING" id="4577.B6U591"/>
<evidence type="ECO:0000256" key="4">
    <source>
        <dbReference type="RuleBase" id="RU110713"/>
    </source>
</evidence>
<dbReference type="InterPro" id="IPR039058">
    <property type="entry name" value="Yippee_fam"/>
</dbReference>
<dbReference type="EMBL" id="EU972406">
    <property type="protein sequence ID" value="ACG44524.1"/>
    <property type="molecule type" value="mRNA"/>
</dbReference>
<dbReference type="PANTHER" id="PTHR13848">
    <property type="entry name" value="PROTEIN YIPPEE-LIKE CG15309-RELATED"/>
    <property type="match status" value="1"/>
</dbReference>
<organism evidence="6">
    <name type="scientific">Zea mays</name>
    <name type="common">Maize</name>
    <dbReference type="NCBI Taxonomy" id="4577"/>
    <lineage>
        <taxon>Eukaryota</taxon>
        <taxon>Viridiplantae</taxon>
        <taxon>Streptophyta</taxon>
        <taxon>Embryophyta</taxon>
        <taxon>Tracheophyta</taxon>
        <taxon>Spermatophyta</taxon>
        <taxon>Magnoliopsida</taxon>
        <taxon>Liliopsida</taxon>
        <taxon>Poales</taxon>
        <taxon>Poaceae</taxon>
        <taxon>PACMAD clade</taxon>
        <taxon>Panicoideae</taxon>
        <taxon>Andropogonodae</taxon>
        <taxon>Andropogoneae</taxon>
        <taxon>Tripsacinae</taxon>
        <taxon>Zea</taxon>
    </lineage>
</organism>
<dbReference type="InterPro" id="IPR004910">
    <property type="entry name" value="Yippee/Mis18/Cereblon"/>
</dbReference>